<dbReference type="Gene3D" id="2.130.10.10">
    <property type="entry name" value="YVTN repeat-like/Quinoprotein amine dehydrogenase"/>
    <property type="match status" value="1"/>
</dbReference>
<organism evidence="5 6">
    <name type="scientific">Saprolegnia parasitica (strain CBS 223.65)</name>
    <dbReference type="NCBI Taxonomy" id="695850"/>
    <lineage>
        <taxon>Eukaryota</taxon>
        <taxon>Sar</taxon>
        <taxon>Stramenopiles</taxon>
        <taxon>Oomycota</taxon>
        <taxon>Saprolegniomycetes</taxon>
        <taxon>Saprolegniales</taxon>
        <taxon>Saprolegniaceae</taxon>
        <taxon>Saprolegnia</taxon>
    </lineage>
</organism>
<feature type="repeat" description="WD" evidence="3">
    <location>
        <begin position="329"/>
        <end position="369"/>
    </location>
</feature>
<dbReference type="AlphaFoldDB" id="A0A067D6L4"/>
<reference evidence="5 6" key="1">
    <citation type="journal article" date="2013" name="PLoS Genet.">
        <title>Distinctive expansion of potential virulence genes in the genome of the oomycete fish pathogen Saprolegnia parasitica.</title>
        <authorList>
            <person name="Jiang R.H."/>
            <person name="de Bruijn I."/>
            <person name="Haas B.J."/>
            <person name="Belmonte R."/>
            <person name="Lobach L."/>
            <person name="Christie J."/>
            <person name="van den Ackerveken G."/>
            <person name="Bottin A."/>
            <person name="Bulone V."/>
            <person name="Diaz-Moreno S.M."/>
            <person name="Dumas B."/>
            <person name="Fan L."/>
            <person name="Gaulin E."/>
            <person name="Govers F."/>
            <person name="Grenville-Briggs L.J."/>
            <person name="Horner N.R."/>
            <person name="Levin J.Z."/>
            <person name="Mammella M."/>
            <person name="Meijer H.J."/>
            <person name="Morris P."/>
            <person name="Nusbaum C."/>
            <person name="Oome S."/>
            <person name="Phillips A.J."/>
            <person name="van Rooyen D."/>
            <person name="Rzeszutek E."/>
            <person name="Saraiva M."/>
            <person name="Secombes C.J."/>
            <person name="Seidl M.F."/>
            <person name="Snel B."/>
            <person name="Stassen J.H."/>
            <person name="Sykes S."/>
            <person name="Tripathy S."/>
            <person name="van den Berg H."/>
            <person name="Vega-Arreguin J.C."/>
            <person name="Wawra S."/>
            <person name="Young S.K."/>
            <person name="Zeng Q."/>
            <person name="Dieguez-Uribeondo J."/>
            <person name="Russ C."/>
            <person name="Tyler B.M."/>
            <person name="van West P."/>
        </authorList>
    </citation>
    <scope>NUCLEOTIDE SEQUENCE [LARGE SCALE GENOMIC DNA]</scope>
    <source>
        <strain evidence="5 6">CBS 223.65</strain>
    </source>
</reference>
<dbReference type="OMA" id="GRYNTRA"/>
<feature type="compositionally biased region" description="Acidic residues" evidence="4">
    <location>
        <begin position="7"/>
        <end position="23"/>
    </location>
</feature>
<evidence type="ECO:0000313" key="6">
    <source>
        <dbReference type="Proteomes" id="UP000030745"/>
    </source>
</evidence>
<dbReference type="InterPro" id="IPR015943">
    <property type="entry name" value="WD40/YVTN_repeat-like_dom_sf"/>
</dbReference>
<dbReference type="SUPFAM" id="SSF50978">
    <property type="entry name" value="WD40 repeat-like"/>
    <property type="match status" value="1"/>
</dbReference>
<dbReference type="PANTHER" id="PTHR22847:SF637">
    <property type="entry name" value="WD REPEAT DOMAIN 5B"/>
    <property type="match status" value="1"/>
</dbReference>
<dbReference type="CDD" id="cd09917">
    <property type="entry name" value="F-box_SF"/>
    <property type="match status" value="1"/>
</dbReference>
<dbReference type="OrthoDB" id="71437at2759"/>
<protein>
    <submittedName>
        <fullName evidence="5">Uncharacterized protein</fullName>
    </submittedName>
</protein>
<dbReference type="VEuPathDB" id="FungiDB:SPRG_01456"/>
<name>A0A067D6L4_SAPPC</name>
<dbReference type="PROSITE" id="PS50082">
    <property type="entry name" value="WD_REPEATS_2"/>
    <property type="match status" value="1"/>
</dbReference>
<keyword evidence="2" id="KW-0677">Repeat</keyword>
<proteinExistence type="predicted"/>
<dbReference type="SUPFAM" id="SSF81383">
    <property type="entry name" value="F-box domain"/>
    <property type="match status" value="1"/>
</dbReference>
<dbReference type="Pfam" id="PF00400">
    <property type="entry name" value="WD40"/>
    <property type="match status" value="1"/>
</dbReference>
<evidence type="ECO:0000313" key="5">
    <source>
        <dbReference type="EMBL" id="KDO34321.1"/>
    </source>
</evidence>
<dbReference type="PROSITE" id="PS00678">
    <property type="entry name" value="WD_REPEATS_1"/>
    <property type="match status" value="1"/>
</dbReference>
<dbReference type="Proteomes" id="UP000030745">
    <property type="component" value="Unassembled WGS sequence"/>
</dbReference>
<dbReference type="GeneID" id="24124044"/>
<dbReference type="GO" id="GO:1990234">
    <property type="term" value="C:transferase complex"/>
    <property type="evidence" value="ECO:0007669"/>
    <property type="project" value="UniProtKB-ARBA"/>
</dbReference>
<evidence type="ECO:0000256" key="3">
    <source>
        <dbReference type="PROSITE-ProRule" id="PRU00221"/>
    </source>
</evidence>
<feature type="region of interest" description="Disordered" evidence="4">
    <location>
        <begin position="1"/>
        <end position="33"/>
    </location>
</feature>
<dbReference type="PROSITE" id="PS50294">
    <property type="entry name" value="WD_REPEATS_REGION"/>
    <property type="match status" value="1"/>
</dbReference>
<dbReference type="PANTHER" id="PTHR22847">
    <property type="entry name" value="WD40 REPEAT PROTEIN"/>
    <property type="match status" value="1"/>
</dbReference>
<sequence>MHRNWTDDDDDDDADGAWMDEEPTTYSPYYASTPYAPPPPPPLAVDAWSEAEAVAEIHAAIGDWQRRFAVNDETDDYVQIRRKQDAWQSIASKVDHVSRYLAAPPPKPMSVSSTPRHSESESPEANWAGLWYLLGDMEDDDRRRSSESRMPGDAYVLLQIWSCLDSRDFANVAGVCSDWFRLVYHSKLGQQRWQQIVKRRWKHLDFENDRHVHALCPDYDWRKRYIALHRLVGNWRHGRYNTRARLMATPAPARSLAVLTPTHLVLGDARGHVRYLNTASDDDDHAIEYRAHGYSVSTLAVRSSTLVSGSMDGLVLLHDADRMAPLGRLDGHLDAITSAEFVASSLLLTASMDGTVRLWDTRSGAPPLVFEDASTQRGLRHATSCPEAHTFYTFAADGVGSVWDLRRPAAPLRVLRDHIPGVASCWLSPRTCVVLDASGTCTWLKHGKVTGSYAGSGGRPLGLLTTDLDPSVLAIATSDGVQICGDATSSSTIAALYSVPLSLRCVSADRTSLLCIDLAHQLHQLAFSS</sequence>
<dbReference type="InterPro" id="IPR036047">
    <property type="entry name" value="F-box-like_dom_sf"/>
</dbReference>
<gene>
    <name evidence="5" type="ORF">SPRG_01456</name>
</gene>
<dbReference type="KEGG" id="spar:SPRG_01456"/>
<dbReference type="InterPro" id="IPR001680">
    <property type="entry name" value="WD40_rpt"/>
</dbReference>
<dbReference type="InterPro" id="IPR019775">
    <property type="entry name" value="WD40_repeat_CS"/>
</dbReference>
<evidence type="ECO:0000256" key="1">
    <source>
        <dbReference type="ARBA" id="ARBA00022574"/>
    </source>
</evidence>
<dbReference type="Gene3D" id="1.20.1280.50">
    <property type="match status" value="1"/>
</dbReference>
<dbReference type="EMBL" id="KK583191">
    <property type="protein sequence ID" value="KDO34321.1"/>
    <property type="molecule type" value="Genomic_DNA"/>
</dbReference>
<evidence type="ECO:0000256" key="4">
    <source>
        <dbReference type="SAM" id="MobiDB-lite"/>
    </source>
</evidence>
<dbReference type="SMART" id="SM00320">
    <property type="entry name" value="WD40"/>
    <property type="match status" value="2"/>
</dbReference>
<keyword evidence="1 3" id="KW-0853">WD repeat</keyword>
<accession>A0A067D6L4</accession>
<keyword evidence="6" id="KW-1185">Reference proteome</keyword>
<dbReference type="InterPro" id="IPR036322">
    <property type="entry name" value="WD40_repeat_dom_sf"/>
</dbReference>
<dbReference type="RefSeq" id="XP_012195058.1">
    <property type="nucleotide sequence ID" value="XM_012339668.1"/>
</dbReference>
<dbReference type="STRING" id="695850.A0A067D6L4"/>
<feature type="compositionally biased region" description="Low complexity" evidence="4">
    <location>
        <begin position="24"/>
        <end position="33"/>
    </location>
</feature>
<evidence type="ECO:0000256" key="2">
    <source>
        <dbReference type="ARBA" id="ARBA00022737"/>
    </source>
</evidence>